<reference evidence="2" key="1">
    <citation type="submission" date="2017-02" db="EMBL/GenBank/DDBJ databases">
        <authorList>
            <person name="Varghese N."/>
            <person name="Submissions S."/>
        </authorList>
    </citation>
    <scope>NUCLEOTIDE SEQUENCE [LARGE SCALE GENOMIC DNA]</scope>
    <source>
        <strain evidence="2">DSM 16521</strain>
    </source>
</reference>
<dbReference type="EMBL" id="FUXM01000009">
    <property type="protein sequence ID" value="SJZ85548.1"/>
    <property type="molecule type" value="Genomic_DNA"/>
</dbReference>
<dbReference type="AlphaFoldDB" id="A0A1T4P3M8"/>
<accession>A0A1T4P3M8</accession>
<dbReference type="Proteomes" id="UP000189933">
    <property type="component" value="Unassembled WGS sequence"/>
</dbReference>
<evidence type="ECO:0000313" key="1">
    <source>
        <dbReference type="EMBL" id="SJZ85548.1"/>
    </source>
</evidence>
<gene>
    <name evidence="1" type="ORF">SAMN02745885_01122</name>
</gene>
<organism evidence="1 2">
    <name type="scientific">Carboxydocella sporoproducens DSM 16521</name>
    <dbReference type="NCBI Taxonomy" id="1121270"/>
    <lineage>
        <taxon>Bacteria</taxon>
        <taxon>Bacillati</taxon>
        <taxon>Bacillota</taxon>
        <taxon>Clostridia</taxon>
        <taxon>Eubacteriales</taxon>
        <taxon>Clostridiales Family XVI. Incertae Sedis</taxon>
        <taxon>Carboxydocella</taxon>
    </lineage>
</organism>
<proteinExistence type="predicted"/>
<protein>
    <recommendedName>
        <fullName evidence="3">Transcriptional attenuator, LytR family</fullName>
    </recommendedName>
</protein>
<evidence type="ECO:0008006" key="3">
    <source>
        <dbReference type="Google" id="ProtNLM"/>
    </source>
</evidence>
<evidence type="ECO:0000313" key="2">
    <source>
        <dbReference type="Proteomes" id="UP000189933"/>
    </source>
</evidence>
<keyword evidence="2" id="KW-1185">Reference proteome</keyword>
<dbReference type="Gene3D" id="3.40.630.190">
    <property type="entry name" value="LCP protein"/>
    <property type="match status" value="1"/>
</dbReference>
<name>A0A1T4P3M8_9FIRM</name>
<sequence length="236" mass="26450">MVLVVILNISGAATGWSSEQSINEPVAIFWHNGRELKALTILVMRADGSKAVIGTVPVFAYYASHRGGPGSRGLPQTVGEMFAAQGRTAVLTAVSTYLGLPLSKYVAIEQKAFASMSELVGPTTINGKEITMATAFEQTRLGIRHDDQQVVRAFSAKLRQPEEWWKLPRLAYLLIGAVDTNLTMQELWQYYSLYRQIGPERTYKEAVQGKDFYIDGVKYRAISPREWQEFFPRLLK</sequence>